<gene>
    <name evidence="9" type="primary">prp1</name>
    <name evidence="9" type="ORF">OC846_006194</name>
</gene>
<dbReference type="GO" id="GO:0046540">
    <property type="term" value="C:U4/U6 x U5 tri-snRNP complex"/>
    <property type="evidence" value="ECO:0007669"/>
    <property type="project" value="TreeGrafter"/>
</dbReference>
<evidence type="ECO:0000313" key="10">
    <source>
        <dbReference type="Proteomes" id="UP001176517"/>
    </source>
</evidence>
<dbReference type="InterPro" id="IPR045075">
    <property type="entry name" value="Syf1-like"/>
</dbReference>
<dbReference type="Proteomes" id="UP001176517">
    <property type="component" value="Unassembled WGS sequence"/>
</dbReference>
<evidence type="ECO:0000256" key="5">
    <source>
        <dbReference type="ARBA" id="ARBA00023242"/>
    </source>
</evidence>
<dbReference type="InterPro" id="IPR011990">
    <property type="entry name" value="TPR-like_helical_dom_sf"/>
</dbReference>
<feature type="region of interest" description="Disordered" evidence="7">
    <location>
        <begin position="156"/>
        <end position="175"/>
    </location>
</feature>
<evidence type="ECO:0000256" key="3">
    <source>
        <dbReference type="ARBA" id="ARBA00022737"/>
    </source>
</evidence>
<dbReference type="Gene3D" id="1.25.40.10">
    <property type="entry name" value="Tetratricopeptide repeat domain"/>
    <property type="match status" value="3"/>
</dbReference>
<reference evidence="9" key="1">
    <citation type="journal article" date="2023" name="PhytoFront">
        <title>Draft Genome Resources of Seven Strains of Tilletia horrida, Causal Agent of Kernel Smut of Rice.</title>
        <authorList>
            <person name="Khanal S."/>
            <person name="Antony Babu S."/>
            <person name="Zhou X.G."/>
        </authorList>
    </citation>
    <scope>NUCLEOTIDE SEQUENCE</scope>
    <source>
        <strain evidence="9">TX6</strain>
    </source>
</reference>
<dbReference type="InterPro" id="IPR010491">
    <property type="entry name" value="PRP1_N"/>
</dbReference>
<dbReference type="SMART" id="SM00386">
    <property type="entry name" value="HAT"/>
    <property type="match status" value="12"/>
</dbReference>
<comment type="subcellular location">
    <subcellularLocation>
        <location evidence="1">Nucleus</location>
    </subcellularLocation>
</comment>
<dbReference type="FunFam" id="1.25.40.10:FF:000384">
    <property type="entry name" value="Probable pre-mRNA splicing factor prp1"/>
    <property type="match status" value="1"/>
</dbReference>
<keyword evidence="5" id="KW-0539">Nucleus</keyword>
<comment type="caution">
    <text evidence="9">The sequence shown here is derived from an EMBL/GenBank/DDBJ whole genome shotgun (WGS) entry which is preliminary data.</text>
</comment>
<dbReference type="Pfam" id="PF23241">
    <property type="entry name" value="HAT_PRP39_C"/>
    <property type="match status" value="1"/>
</dbReference>
<dbReference type="EMBL" id="JAPDMZ010000305">
    <property type="protein sequence ID" value="KAK0544081.1"/>
    <property type="molecule type" value="Genomic_DNA"/>
</dbReference>
<keyword evidence="10" id="KW-1185">Reference proteome</keyword>
<organism evidence="9 10">
    <name type="scientific">Tilletia horrida</name>
    <dbReference type="NCBI Taxonomy" id="155126"/>
    <lineage>
        <taxon>Eukaryota</taxon>
        <taxon>Fungi</taxon>
        <taxon>Dikarya</taxon>
        <taxon>Basidiomycota</taxon>
        <taxon>Ustilaginomycotina</taxon>
        <taxon>Exobasidiomycetes</taxon>
        <taxon>Tilletiales</taxon>
        <taxon>Tilletiaceae</taxon>
        <taxon>Tilletia</taxon>
    </lineage>
</organism>
<feature type="compositionally biased region" description="Acidic residues" evidence="7">
    <location>
        <begin position="56"/>
        <end position="68"/>
    </location>
</feature>
<keyword evidence="3" id="KW-0677">Repeat</keyword>
<dbReference type="SUPFAM" id="SSF48452">
    <property type="entry name" value="TPR-like"/>
    <property type="match status" value="3"/>
</dbReference>
<proteinExistence type="predicted"/>
<keyword evidence="6" id="KW-0175">Coiled coil</keyword>
<keyword evidence="2" id="KW-0507">mRNA processing</keyword>
<evidence type="ECO:0000256" key="4">
    <source>
        <dbReference type="ARBA" id="ARBA00023187"/>
    </source>
</evidence>
<feature type="region of interest" description="Disordered" evidence="7">
    <location>
        <begin position="19"/>
        <end position="80"/>
    </location>
</feature>
<evidence type="ECO:0000256" key="2">
    <source>
        <dbReference type="ARBA" id="ARBA00022664"/>
    </source>
</evidence>
<feature type="coiled-coil region" evidence="6">
    <location>
        <begin position="101"/>
        <end position="128"/>
    </location>
</feature>
<dbReference type="GO" id="GO:0000244">
    <property type="term" value="P:spliceosomal tri-snRNP complex assembly"/>
    <property type="evidence" value="ECO:0007669"/>
    <property type="project" value="TreeGrafter"/>
</dbReference>
<protein>
    <submittedName>
        <fullName evidence="9">U4/U6 x U5 tri-snRNP complex subunit Prp1</fullName>
    </submittedName>
</protein>
<evidence type="ECO:0000259" key="8">
    <source>
        <dbReference type="Pfam" id="PF06424"/>
    </source>
</evidence>
<dbReference type="AlphaFoldDB" id="A0AAN6JP75"/>
<keyword evidence="4" id="KW-0508">mRNA splicing</keyword>
<dbReference type="Pfam" id="PF06424">
    <property type="entry name" value="PRP1_N"/>
    <property type="match status" value="1"/>
</dbReference>
<dbReference type="InterPro" id="IPR003107">
    <property type="entry name" value="HAT"/>
</dbReference>
<dbReference type="InterPro" id="IPR059164">
    <property type="entry name" value="HAT_PRP39_C"/>
</dbReference>
<dbReference type="FunFam" id="1.25.40.10:FF:000256">
    <property type="entry name" value="Probable pre-mRNA splicing factor prp1"/>
    <property type="match status" value="1"/>
</dbReference>
<feature type="region of interest" description="Disordered" evidence="7">
    <location>
        <begin position="909"/>
        <end position="932"/>
    </location>
</feature>
<evidence type="ECO:0000313" key="9">
    <source>
        <dbReference type="EMBL" id="KAK0544081.1"/>
    </source>
</evidence>
<dbReference type="PANTHER" id="PTHR11246">
    <property type="entry name" value="PRE-MRNA SPLICING FACTOR"/>
    <property type="match status" value="1"/>
</dbReference>
<dbReference type="GO" id="GO:0071013">
    <property type="term" value="C:catalytic step 2 spliceosome"/>
    <property type="evidence" value="ECO:0007669"/>
    <property type="project" value="TreeGrafter"/>
</dbReference>
<dbReference type="Pfam" id="PF13428">
    <property type="entry name" value="TPR_14"/>
    <property type="match status" value="1"/>
</dbReference>
<accession>A0AAN6JP75</accession>
<name>A0AAN6JP75_9BASI</name>
<dbReference type="PANTHER" id="PTHR11246:SF1">
    <property type="entry name" value="PRE-MRNA-PROCESSING FACTOR 6"/>
    <property type="match status" value="1"/>
</dbReference>
<feature type="domain" description="PRP1 splicing factor N-terminal" evidence="8">
    <location>
        <begin position="13"/>
        <end position="162"/>
    </location>
</feature>
<feature type="compositionally biased region" description="Basic and acidic residues" evidence="7">
    <location>
        <begin position="912"/>
        <end position="932"/>
    </location>
</feature>
<evidence type="ECO:0000256" key="6">
    <source>
        <dbReference type="SAM" id="Coils"/>
    </source>
</evidence>
<evidence type="ECO:0000256" key="1">
    <source>
        <dbReference type="ARBA" id="ARBA00004123"/>
    </source>
</evidence>
<sequence length="932" mass="102756">MASDKLAFLRMEAPAGYVAGLGRGASGFTTRSDIGPAREGPSAETIAAARARRGEDDEEDGGLGEEADPAQFQDPDNETGLFAGTVYERDDEEADAIWEGVDQQMLERRRKKREAKEQAEKEEQLAKRPKIQAQFADLKRGLTSISETEWEALPEAQNLTGKRRKAAEKREARDTRGFAVPDSVLLGARDKNAVESSLSADQMAEGSSSSIGDLVGGTVTSLTEIGEARNKIFEHQLDRASTSAAGSSGLSSTIDPKGYLTELSSVAIKSNAEIGDIKKARSLMESVIKTNPKHAPGWIALARLEEHAGKMAVARKVIAQGCDQCPKSEDIWLENARLNTNDNAKIVLAKAVQHLSQSVNIWLKATELENDPESKKRVLQKSLEYVPDSVKLWKELVNLQDSHEDAKILLAGAVEAIPASVELWLALARLSTPKEATGVLNKARKTIPTSHEIWIAALRLMEQSGEAESRLNVTMKRAVESLKKNGAVLSREQWLKEAEQVEKEGSPLTCAAIVKATIHLDIEEEDRRTVWVEDAQAALEKGHVETARAILAHTLEEFPDRQAIWRQAADLEKAHGTQETLEGVLEKAVTFCPKAEVLWLMYAKEKWTHHDVDGARQVLARAFERNLGSEEISLAASKLEAENGQKQAAQRLLEVARSEVGSARVWMKSAAFERNEGRLQASLALVNEALKKFPNSSKLHMMKGQLVEATVSKDPGERIQAAREAFAQGVRACPASVPLWLLSSRLEERAGITIRARALLEKARSLNPKNDELWAESVGVEERAGSTAQAKALLNRALQECPTSGLLWAHAILAEPKATRKGRSADALKKTGDDAMVISVVARGFWEDRKIEMARKWFDRATKANPDWGDGWAWWRKFEKEHGSAETVEQVTLRTEKAEPHHGALWQAVSKDPAHPGRSTREILDEVEKRLR</sequence>
<evidence type="ECO:0000256" key="7">
    <source>
        <dbReference type="SAM" id="MobiDB-lite"/>
    </source>
</evidence>